<feature type="region of interest" description="Disordered" evidence="1">
    <location>
        <begin position="29"/>
        <end position="101"/>
    </location>
</feature>
<dbReference type="InterPro" id="IPR036638">
    <property type="entry name" value="HLH_DNA-bd_sf"/>
</dbReference>
<organism evidence="3 4">
    <name type="scientific">Halocaridina rubra</name>
    <name type="common">Hawaiian red shrimp</name>
    <dbReference type="NCBI Taxonomy" id="373956"/>
    <lineage>
        <taxon>Eukaryota</taxon>
        <taxon>Metazoa</taxon>
        <taxon>Ecdysozoa</taxon>
        <taxon>Arthropoda</taxon>
        <taxon>Crustacea</taxon>
        <taxon>Multicrustacea</taxon>
        <taxon>Malacostraca</taxon>
        <taxon>Eumalacostraca</taxon>
        <taxon>Eucarida</taxon>
        <taxon>Decapoda</taxon>
        <taxon>Pleocyemata</taxon>
        <taxon>Caridea</taxon>
        <taxon>Atyoidea</taxon>
        <taxon>Atyidae</taxon>
        <taxon>Halocaridina</taxon>
    </lineage>
</organism>
<dbReference type="AlphaFoldDB" id="A0AAN9AB51"/>
<dbReference type="GO" id="GO:0046983">
    <property type="term" value="F:protein dimerization activity"/>
    <property type="evidence" value="ECO:0007669"/>
    <property type="project" value="InterPro"/>
</dbReference>
<dbReference type="GO" id="GO:0005634">
    <property type="term" value="C:nucleus"/>
    <property type="evidence" value="ECO:0007669"/>
    <property type="project" value="TreeGrafter"/>
</dbReference>
<dbReference type="PROSITE" id="PS50888">
    <property type="entry name" value="BHLH"/>
    <property type="match status" value="1"/>
</dbReference>
<dbReference type="GO" id="GO:0009653">
    <property type="term" value="P:anatomical structure morphogenesis"/>
    <property type="evidence" value="ECO:0007669"/>
    <property type="project" value="TreeGrafter"/>
</dbReference>
<evidence type="ECO:0000256" key="1">
    <source>
        <dbReference type="SAM" id="MobiDB-lite"/>
    </source>
</evidence>
<name>A0AAN9AB51_HALRR</name>
<accession>A0AAN9AB51</accession>
<feature type="compositionally biased region" description="Low complexity" evidence="1">
    <location>
        <begin position="41"/>
        <end position="50"/>
    </location>
</feature>
<dbReference type="InterPro" id="IPR050359">
    <property type="entry name" value="bHLH_transcription_factors"/>
</dbReference>
<dbReference type="InterPro" id="IPR011598">
    <property type="entry name" value="bHLH_dom"/>
</dbReference>
<feature type="compositionally biased region" description="Basic residues" evidence="1">
    <location>
        <begin position="92"/>
        <end position="101"/>
    </location>
</feature>
<dbReference type="GO" id="GO:0003700">
    <property type="term" value="F:DNA-binding transcription factor activity"/>
    <property type="evidence" value="ECO:0007669"/>
    <property type="project" value="TreeGrafter"/>
</dbReference>
<dbReference type="CDD" id="cd11431">
    <property type="entry name" value="bHLH_TS_taxi_Dei"/>
    <property type="match status" value="1"/>
</dbReference>
<dbReference type="GO" id="GO:0070888">
    <property type="term" value="F:E-box binding"/>
    <property type="evidence" value="ECO:0007669"/>
    <property type="project" value="TreeGrafter"/>
</dbReference>
<evidence type="ECO:0000313" key="3">
    <source>
        <dbReference type="EMBL" id="KAK7081503.1"/>
    </source>
</evidence>
<dbReference type="SUPFAM" id="SSF47459">
    <property type="entry name" value="HLH, helix-loop-helix DNA-binding domain"/>
    <property type="match status" value="1"/>
</dbReference>
<dbReference type="SMART" id="SM00353">
    <property type="entry name" value="HLH"/>
    <property type="match status" value="1"/>
</dbReference>
<dbReference type="EMBL" id="JAXCGZ010004768">
    <property type="protein sequence ID" value="KAK7081503.1"/>
    <property type="molecule type" value="Genomic_DNA"/>
</dbReference>
<sequence length="310" mass="33964">MSVATALSWRKGRQFPALIKLKKMEISGNNSKCNKVDFDRNNNSNNSDNGRSGDKYGLRPRTAIKRLHQDLPLPEVSKRTGRSKSRPAPLSKYRRKTANARERHRMRAINTAFESLRKVLPDALEVDSHSSTMTKITTLRLAVDYIQALTDVLGDDEESSFGHQSREGRTIYRSNLCNTSNSSLNSQHPSNVMVTSFAVPVSLGQQGERSSASLSLHLKDSSAARTSSSQLTSLGSFGSSSSPMLASSSPSVSRGSLGSTSDLEDLLSDDSGLLEDNLDVFHDIPTISFQDPLEVLLGNEKDVMEFSPEL</sequence>
<gene>
    <name evidence="3" type="ORF">SK128_018543</name>
</gene>
<evidence type="ECO:0000259" key="2">
    <source>
        <dbReference type="PROSITE" id="PS50888"/>
    </source>
</evidence>
<protein>
    <recommendedName>
        <fullName evidence="2">BHLH domain-containing protein</fullName>
    </recommendedName>
</protein>
<evidence type="ECO:0000313" key="4">
    <source>
        <dbReference type="Proteomes" id="UP001381693"/>
    </source>
</evidence>
<dbReference type="Proteomes" id="UP001381693">
    <property type="component" value="Unassembled WGS sequence"/>
</dbReference>
<proteinExistence type="predicted"/>
<dbReference type="Pfam" id="PF00010">
    <property type="entry name" value="HLH"/>
    <property type="match status" value="1"/>
</dbReference>
<keyword evidence="4" id="KW-1185">Reference proteome</keyword>
<reference evidence="3 4" key="1">
    <citation type="submission" date="2023-11" db="EMBL/GenBank/DDBJ databases">
        <title>Halocaridina rubra genome assembly.</title>
        <authorList>
            <person name="Smith C."/>
        </authorList>
    </citation>
    <scope>NUCLEOTIDE SEQUENCE [LARGE SCALE GENOMIC DNA]</scope>
    <source>
        <strain evidence="3">EP-1</strain>
        <tissue evidence="3">Whole</tissue>
    </source>
</reference>
<dbReference type="PANTHER" id="PTHR19290:SF147">
    <property type="entry name" value="HELIX-LOOP-HELIX PROTEIN DELILAH"/>
    <property type="match status" value="1"/>
</dbReference>
<dbReference type="GO" id="GO:0045944">
    <property type="term" value="P:positive regulation of transcription by RNA polymerase II"/>
    <property type="evidence" value="ECO:0007669"/>
    <property type="project" value="TreeGrafter"/>
</dbReference>
<feature type="region of interest" description="Disordered" evidence="1">
    <location>
        <begin position="227"/>
        <end position="261"/>
    </location>
</feature>
<comment type="caution">
    <text evidence="3">The sequence shown here is derived from an EMBL/GenBank/DDBJ whole genome shotgun (WGS) entry which is preliminary data.</text>
</comment>
<dbReference type="PANTHER" id="PTHR19290">
    <property type="entry name" value="BASIC HELIX-LOOP-HELIX PROTEIN NEUROGENIN-RELATED"/>
    <property type="match status" value="1"/>
</dbReference>
<dbReference type="Gene3D" id="4.10.280.10">
    <property type="entry name" value="Helix-loop-helix DNA-binding domain"/>
    <property type="match status" value="1"/>
</dbReference>
<feature type="domain" description="BHLH" evidence="2">
    <location>
        <begin position="93"/>
        <end position="149"/>
    </location>
</feature>